<name>A0AAV7ZIT9_9EUKA</name>
<dbReference type="AlphaFoldDB" id="A0AAV7ZIT9"/>
<dbReference type="Proteomes" id="UP001146793">
    <property type="component" value="Unassembled WGS sequence"/>
</dbReference>
<dbReference type="SUPFAM" id="SSF57938">
    <property type="entry name" value="DnaJ/Hsp40 cysteine-rich domain"/>
    <property type="match status" value="1"/>
</dbReference>
<sequence length="437" mass="51455">MTSIKEFESKWYKNCPICNYECTSKCCSKLKILETKLCTNKSQNCKYCQGSGIVYIVAQNKIPNKKTKPIQYYFNDNKNDCMIRFCKCKYKIKDCKLCKGTGIFLIFMDNKKYYLREYDSPKRIKCKKCKGKNCLKCRGYGFTSVKLEKGLTIETKQKYRRKTIQEAGLCQSCLRSLNVGDCKLCWGYGRILKNQQICGHCSGYGCVVKHFYKYYKYKKCKNCQGMGIPIKSFLDLNLEECKNVIRRVLQFKQFLFDIKLNYKLKMNGQLQEFLYADAIMIDKSILNSSCYPLVFMALKNSFTSLRTLGEHILNHIFKSSPNRDQLQILKLYIAKKFTNWSHHLTTTKEQSGIVINENDLLSSLDFYEDRIKKSYSIENNEIPIFCNIKTKKKKQSKWTKSNLNKVDSNLNRFLINKMDQNKFENNNFHRYLLFSKN</sequence>
<accession>A0AAV7ZIT9</accession>
<dbReference type="InterPro" id="IPR036410">
    <property type="entry name" value="HSP_DnaJ_Cys-rich_dom_sf"/>
</dbReference>
<dbReference type="EMBL" id="JANTQA010000029">
    <property type="protein sequence ID" value="KAJ3441006.1"/>
    <property type="molecule type" value="Genomic_DNA"/>
</dbReference>
<comment type="caution">
    <text evidence="1">The sequence shown here is derived from an EMBL/GenBank/DDBJ whole genome shotgun (WGS) entry which is preliminary data.</text>
</comment>
<organism evidence="1 2">
    <name type="scientific">Anaeramoeba flamelloides</name>
    <dbReference type="NCBI Taxonomy" id="1746091"/>
    <lineage>
        <taxon>Eukaryota</taxon>
        <taxon>Metamonada</taxon>
        <taxon>Anaeramoebidae</taxon>
        <taxon>Anaeramoeba</taxon>
    </lineage>
</organism>
<reference evidence="1" key="1">
    <citation type="submission" date="2022-08" db="EMBL/GenBank/DDBJ databases">
        <title>Novel sulphate-reducing endosymbionts in the free-living metamonad Anaeramoeba.</title>
        <authorList>
            <person name="Jerlstrom-Hultqvist J."/>
            <person name="Cepicka I."/>
            <person name="Gallot-Lavallee L."/>
            <person name="Salas-Leiva D."/>
            <person name="Curtis B.A."/>
            <person name="Zahonova K."/>
            <person name="Pipaliya S."/>
            <person name="Dacks J."/>
            <person name="Roger A.J."/>
        </authorList>
    </citation>
    <scope>NUCLEOTIDE SEQUENCE</scope>
    <source>
        <strain evidence="1">Busselton2</strain>
    </source>
</reference>
<gene>
    <name evidence="1" type="ORF">M0812_13009</name>
</gene>
<protein>
    <submittedName>
        <fullName evidence="1">Uncharacterized protein</fullName>
    </submittedName>
</protein>
<proteinExistence type="predicted"/>
<evidence type="ECO:0000313" key="2">
    <source>
        <dbReference type="Proteomes" id="UP001146793"/>
    </source>
</evidence>
<evidence type="ECO:0000313" key="1">
    <source>
        <dbReference type="EMBL" id="KAJ3441006.1"/>
    </source>
</evidence>